<sequence>MRMPSYSIYSKWRTFISGLFFGTFIAYFVFLYMHGVMIEKRIEDQITMYQTYQELKRDHETLQTKLSDLTERYEQKTRIQTIELIIVNEEQLKLDRFMLLEMKELIKEDVHNLLGKEVNTFNQHYSLLISTLENKTYTIDHETYNVEVLHLFMSETSEIYLEISST</sequence>
<dbReference type="Proteomes" id="UP000242949">
    <property type="component" value="Unassembled WGS sequence"/>
</dbReference>
<keyword evidence="5" id="KW-1185">Reference proteome</keyword>
<protein>
    <recommendedName>
        <fullName evidence="3">Sporulation membrane protein YtrI C-terminal domain-containing protein</fullName>
    </recommendedName>
</protein>
<reference evidence="5" key="1">
    <citation type="submission" date="2016-09" db="EMBL/GenBank/DDBJ databases">
        <authorList>
            <person name="Varghese N."/>
            <person name="Submissions S."/>
        </authorList>
    </citation>
    <scope>NUCLEOTIDE SEQUENCE [LARGE SCALE GENOMIC DNA]</scope>
    <source>
        <strain evidence="5">S5</strain>
    </source>
</reference>
<evidence type="ECO:0000313" key="4">
    <source>
        <dbReference type="EMBL" id="SDB94460.1"/>
    </source>
</evidence>
<dbReference type="InterPro" id="IPR058620">
    <property type="entry name" value="YtrI_C"/>
</dbReference>
<proteinExistence type="predicted"/>
<dbReference type="Pfam" id="PF26347">
    <property type="entry name" value="YtrI_sporulation"/>
    <property type="match status" value="1"/>
</dbReference>
<dbReference type="EMBL" id="FMYI01000003">
    <property type="protein sequence ID" value="SDB94460.1"/>
    <property type="molecule type" value="Genomic_DNA"/>
</dbReference>
<feature type="coiled-coil region" evidence="1">
    <location>
        <begin position="52"/>
        <end position="79"/>
    </location>
</feature>
<accession>A0A1G6HJN1</accession>
<feature type="domain" description="Sporulation membrane protein YtrI C-terminal" evidence="3">
    <location>
        <begin position="80"/>
        <end position="163"/>
    </location>
</feature>
<dbReference type="AlphaFoldDB" id="A0A1G6HJN1"/>
<feature type="transmembrane region" description="Helical" evidence="2">
    <location>
        <begin position="12"/>
        <end position="33"/>
    </location>
</feature>
<dbReference type="InterPro" id="IPR048198">
    <property type="entry name" value="YtrI"/>
</dbReference>
<gene>
    <name evidence="4" type="ORF">SAMN05421734_10362</name>
</gene>
<keyword evidence="2" id="KW-0812">Transmembrane</keyword>
<keyword evidence="2" id="KW-1133">Transmembrane helix</keyword>
<dbReference type="NCBIfam" id="NF041479">
    <property type="entry name" value="spor_membprot_YtrI"/>
    <property type="match status" value="1"/>
</dbReference>
<evidence type="ECO:0000313" key="5">
    <source>
        <dbReference type="Proteomes" id="UP000242949"/>
    </source>
</evidence>
<dbReference type="RefSeq" id="WP_090793950.1">
    <property type="nucleotide sequence ID" value="NZ_FMYI01000003.1"/>
</dbReference>
<name>A0A1G6HJN1_9BACI</name>
<keyword evidence="1" id="KW-0175">Coiled coil</keyword>
<dbReference type="OrthoDB" id="2691164at2"/>
<evidence type="ECO:0000256" key="2">
    <source>
        <dbReference type="SAM" id="Phobius"/>
    </source>
</evidence>
<organism evidence="4 5">
    <name type="scientific">Pelagirhabdus alkalitolerans</name>
    <dbReference type="NCBI Taxonomy" id="1612202"/>
    <lineage>
        <taxon>Bacteria</taxon>
        <taxon>Bacillati</taxon>
        <taxon>Bacillota</taxon>
        <taxon>Bacilli</taxon>
        <taxon>Bacillales</taxon>
        <taxon>Bacillaceae</taxon>
        <taxon>Pelagirhabdus</taxon>
    </lineage>
</organism>
<evidence type="ECO:0000256" key="1">
    <source>
        <dbReference type="SAM" id="Coils"/>
    </source>
</evidence>
<dbReference type="STRING" id="1612202.SAMN05421734_10362"/>
<evidence type="ECO:0000259" key="3">
    <source>
        <dbReference type="Pfam" id="PF26347"/>
    </source>
</evidence>
<keyword evidence="2" id="KW-0472">Membrane</keyword>